<keyword evidence="2" id="KW-1185">Reference proteome</keyword>
<organism evidence="1 2">
    <name type="scientific">Maribacter litopenaei</name>
    <dbReference type="NCBI Taxonomy" id="2976127"/>
    <lineage>
        <taxon>Bacteria</taxon>
        <taxon>Pseudomonadati</taxon>
        <taxon>Bacteroidota</taxon>
        <taxon>Flavobacteriia</taxon>
        <taxon>Flavobacteriales</taxon>
        <taxon>Flavobacteriaceae</taxon>
        <taxon>Maribacter</taxon>
    </lineage>
</organism>
<name>A0ABY5Y5T8_9FLAO</name>
<proteinExistence type="predicted"/>
<reference evidence="1" key="1">
    <citation type="submission" date="2022-09" db="EMBL/GenBank/DDBJ databases">
        <title>Maribacter litopenaei sp. nov., isolated from the intestinal tract of the Pacific White Shrimp, Litopenaeus vannamei.</title>
        <authorList>
            <person name="Kim S.Y."/>
            <person name="Hwang C.Y."/>
        </authorList>
    </citation>
    <scope>NUCLEOTIDE SEQUENCE</scope>
    <source>
        <strain evidence="1">HL-LV01</strain>
    </source>
</reference>
<accession>A0ABY5Y5T8</accession>
<dbReference type="RefSeq" id="WP_260572244.1">
    <property type="nucleotide sequence ID" value="NZ_CP104205.1"/>
</dbReference>
<sequence>MKTMTCKQLGGSCEQKFQAETFDEMSELSKKHGTEMFLKKDEAHLKAMEKMKALMQSKEDMQKWFETKRKEFDSLPHD</sequence>
<dbReference type="Proteomes" id="UP001059209">
    <property type="component" value="Chromosome"/>
</dbReference>
<gene>
    <name evidence="1" type="ORF">NYZ99_15795</name>
</gene>
<protein>
    <submittedName>
        <fullName evidence="1">DUF1059 domain-containing protein</fullName>
    </submittedName>
</protein>
<evidence type="ECO:0000313" key="2">
    <source>
        <dbReference type="Proteomes" id="UP001059209"/>
    </source>
</evidence>
<dbReference type="EMBL" id="CP104205">
    <property type="protein sequence ID" value="UWX54385.1"/>
    <property type="molecule type" value="Genomic_DNA"/>
</dbReference>
<evidence type="ECO:0000313" key="1">
    <source>
        <dbReference type="EMBL" id="UWX54385.1"/>
    </source>
</evidence>